<dbReference type="InterPro" id="IPR004245">
    <property type="entry name" value="DUF229"/>
</dbReference>
<sequence>MSKTRVKYVKISIIIAISLLFVFIYYDNREERVFFDENYIQMGGSQYTDRSCHLPLNVNPFDESVAKYIKVLPKSIECKYETDPKNGLTFVDSAGTLRQSVGHYKCKYQWFDRLVGNDNQIVYKSLRVLDPRNGIPMGDNSFVWTECEDMAGRKVYENTHFWFPLTANPNASASSDSTDRPSVLILVIESLSRVNYLRFMPQTRDTIEKLGKVVYMKGLTKLADNSFPNMVPFLTGRRVWHNELRDEDFGPYDDWPFVWKDFSRAGYKTALIEDFPTFTLFNYESKGFREKPVDWYPRPYWIHLFRDVSKILLGLIPFELSNCYIDRYPKVDLFLQQIKHFITECNAKHFPYFAFSFYIEVTHNDFNRAQLIDSHVSQFFHQMRHQLNNTILVLMGDHGNRFGPVLQTVIGRIEERMPLFGVRIPDQLSQRYPHLLATLESNSERLMTWLDLHHLLADIASRTSFLL</sequence>
<dbReference type="AlphaFoldDB" id="A0A7R9MC44"/>
<gene>
    <name evidence="2" type="ORF">ONB1V03_LOCUS14035</name>
</gene>
<name>A0A7R9MC44_9ACAR</name>
<dbReference type="SUPFAM" id="SSF53649">
    <property type="entry name" value="Alkaline phosphatase-like"/>
    <property type="match status" value="1"/>
</dbReference>
<dbReference type="InterPro" id="IPR017850">
    <property type="entry name" value="Alkaline_phosphatase_core_sf"/>
</dbReference>
<dbReference type="CDD" id="cd16021">
    <property type="entry name" value="ALP_like"/>
    <property type="match status" value="1"/>
</dbReference>
<proteinExistence type="predicted"/>
<dbReference type="FunFam" id="3.40.720.10:FF:000017">
    <property type="entry name" value="Predicted protein"/>
    <property type="match status" value="1"/>
</dbReference>
<dbReference type="EMBL" id="CAJPVJ010012937">
    <property type="protein sequence ID" value="CAG2174591.1"/>
    <property type="molecule type" value="Genomic_DNA"/>
</dbReference>
<protein>
    <submittedName>
        <fullName evidence="2">Uncharacterized protein</fullName>
    </submittedName>
</protein>
<organism evidence="2">
    <name type="scientific">Oppiella nova</name>
    <dbReference type="NCBI Taxonomy" id="334625"/>
    <lineage>
        <taxon>Eukaryota</taxon>
        <taxon>Metazoa</taxon>
        <taxon>Ecdysozoa</taxon>
        <taxon>Arthropoda</taxon>
        <taxon>Chelicerata</taxon>
        <taxon>Arachnida</taxon>
        <taxon>Acari</taxon>
        <taxon>Acariformes</taxon>
        <taxon>Sarcoptiformes</taxon>
        <taxon>Oribatida</taxon>
        <taxon>Brachypylina</taxon>
        <taxon>Oppioidea</taxon>
        <taxon>Oppiidae</taxon>
        <taxon>Oppiella</taxon>
    </lineage>
</organism>
<evidence type="ECO:0000313" key="2">
    <source>
        <dbReference type="EMBL" id="CAD7657405.1"/>
    </source>
</evidence>
<dbReference type="GO" id="GO:0005615">
    <property type="term" value="C:extracellular space"/>
    <property type="evidence" value="ECO:0007669"/>
    <property type="project" value="TreeGrafter"/>
</dbReference>
<keyword evidence="1" id="KW-0812">Transmembrane</keyword>
<dbReference type="PANTHER" id="PTHR10974:SF1">
    <property type="entry name" value="FI08016P-RELATED"/>
    <property type="match status" value="1"/>
</dbReference>
<keyword evidence="3" id="KW-1185">Reference proteome</keyword>
<dbReference type="Proteomes" id="UP000728032">
    <property type="component" value="Unassembled WGS sequence"/>
</dbReference>
<dbReference type="OrthoDB" id="6412187at2759"/>
<reference evidence="2" key="1">
    <citation type="submission" date="2020-11" db="EMBL/GenBank/DDBJ databases">
        <authorList>
            <person name="Tran Van P."/>
        </authorList>
    </citation>
    <scope>NUCLEOTIDE SEQUENCE</scope>
</reference>
<dbReference type="PANTHER" id="PTHR10974">
    <property type="entry name" value="FI08016P-RELATED"/>
    <property type="match status" value="1"/>
</dbReference>
<dbReference type="EMBL" id="OC927762">
    <property type="protein sequence ID" value="CAD7657405.1"/>
    <property type="molecule type" value="Genomic_DNA"/>
</dbReference>
<dbReference type="Gene3D" id="3.40.720.10">
    <property type="entry name" value="Alkaline Phosphatase, subunit A"/>
    <property type="match status" value="1"/>
</dbReference>
<evidence type="ECO:0000313" key="3">
    <source>
        <dbReference type="Proteomes" id="UP000728032"/>
    </source>
</evidence>
<feature type="transmembrane region" description="Helical" evidence="1">
    <location>
        <begin position="7"/>
        <end position="26"/>
    </location>
</feature>
<evidence type="ECO:0000256" key="1">
    <source>
        <dbReference type="SAM" id="Phobius"/>
    </source>
</evidence>
<dbReference type="Pfam" id="PF02995">
    <property type="entry name" value="DUF229"/>
    <property type="match status" value="1"/>
</dbReference>
<keyword evidence="1" id="KW-0472">Membrane</keyword>
<keyword evidence="1" id="KW-1133">Transmembrane helix</keyword>
<accession>A0A7R9MC44</accession>